<dbReference type="STRING" id="231916.A0A409VXS1"/>
<comment type="caution">
    <text evidence="2">The sequence shown here is derived from an EMBL/GenBank/DDBJ whole genome shotgun (WGS) entry which is preliminary data.</text>
</comment>
<feature type="domain" description="Heterokaryon incompatibility" evidence="1">
    <location>
        <begin position="257"/>
        <end position="412"/>
    </location>
</feature>
<feature type="non-terminal residue" evidence="2">
    <location>
        <position position="764"/>
    </location>
</feature>
<dbReference type="InterPro" id="IPR010730">
    <property type="entry name" value="HET"/>
</dbReference>
<protein>
    <recommendedName>
        <fullName evidence="1">Heterokaryon incompatibility domain-containing protein</fullName>
    </recommendedName>
</protein>
<dbReference type="EMBL" id="NHYE01005517">
    <property type="protein sequence ID" value="PPQ71058.1"/>
    <property type="molecule type" value="Genomic_DNA"/>
</dbReference>
<proteinExistence type="predicted"/>
<accession>A0A409VXS1</accession>
<dbReference type="Proteomes" id="UP000284706">
    <property type="component" value="Unassembled WGS sequence"/>
</dbReference>
<reference evidence="2 3" key="1">
    <citation type="journal article" date="2018" name="Evol. Lett.">
        <title>Horizontal gene cluster transfer increased hallucinogenic mushroom diversity.</title>
        <authorList>
            <person name="Reynolds H.T."/>
            <person name="Vijayakumar V."/>
            <person name="Gluck-Thaler E."/>
            <person name="Korotkin H.B."/>
            <person name="Matheny P.B."/>
            <person name="Slot J.C."/>
        </authorList>
    </citation>
    <scope>NUCLEOTIDE SEQUENCE [LARGE SCALE GENOMIC DNA]</scope>
    <source>
        <strain evidence="2 3">SRW20</strain>
    </source>
</reference>
<dbReference type="PANTHER" id="PTHR33112">
    <property type="entry name" value="DOMAIN PROTEIN, PUTATIVE-RELATED"/>
    <property type="match status" value="1"/>
</dbReference>
<dbReference type="AlphaFoldDB" id="A0A409VXS1"/>
<evidence type="ECO:0000313" key="3">
    <source>
        <dbReference type="Proteomes" id="UP000284706"/>
    </source>
</evidence>
<keyword evidence="3" id="KW-1185">Reference proteome</keyword>
<dbReference type="PANTHER" id="PTHR33112:SF12">
    <property type="entry name" value="HETEROKARYON INCOMPATIBILITY DOMAIN-CONTAINING PROTEIN"/>
    <property type="match status" value="1"/>
</dbReference>
<evidence type="ECO:0000313" key="2">
    <source>
        <dbReference type="EMBL" id="PPQ71058.1"/>
    </source>
</evidence>
<evidence type="ECO:0000259" key="1">
    <source>
        <dbReference type="Pfam" id="PF06985"/>
    </source>
</evidence>
<name>A0A409VXS1_9AGAR</name>
<dbReference type="OrthoDB" id="5125733at2759"/>
<organism evidence="2 3">
    <name type="scientific">Gymnopilus dilepis</name>
    <dbReference type="NCBI Taxonomy" id="231916"/>
    <lineage>
        <taxon>Eukaryota</taxon>
        <taxon>Fungi</taxon>
        <taxon>Dikarya</taxon>
        <taxon>Basidiomycota</taxon>
        <taxon>Agaricomycotina</taxon>
        <taxon>Agaricomycetes</taxon>
        <taxon>Agaricomycetidae</taxon>
        <taxon>Agaricales</taxon>
        <taxon>Agaricineae</taxon>
        <taxon>Hymenogastraceae</taxon>
        <taxon>Gymnopilus</taxon>
    </lineage>
</organism>
<dbReference type="Pfam" id="PF06985">
    <property type="entry name" value="HET"/>
    <property type="match status" value="1"/>
</dbReference>
<gene>
    <name evidence="2" type="ORF">CVT26_011460</name>
</gene>
<sequence length="764" mass="86395">MPLSLRLLAAGEDPYDWESQSENENVEDKASVTVPTLLPVPASIAKPGNKLCDTCTGLDLSPRRFVVLPGDPDAGENKPVEQNIKLGLVKDVKERSKSCPFCRLVLVAISHGEVPEVQDGENVVIVMGWSTDGPKPNPERPDRHIPQIRVLCPSTETESGQFVLDATNMNMFPEITLLANDAPTPSKSYFARLIPDQIDFSMVRNWLTMCRAGHGDFCNQSGMLNHEISDPVAEIPSFRLIDVVENCIVPAPHNCTYVALSYVWGNIDPESILRLLKANLGELEQPGSLTRKENYDKMPKTIQDALRVVRELHLRYLWTDSLCIIQDDDGDHGSKYEAIAKMDLVYGASYITLVAAAGTDANAGLPGVNPGTRGLPQPVEELAPGFRLAFKARSEDYVRSSVYYTRGWTYQEQMFLKRKLTFVGGQIDFGCRKGGGGWREDVVFEDQYSKDHAITGVSDKDPNDVGHFEGLISTYSGLSLKYHTDIYNAFAGVTRYFRSEIKANLCHGMPDKLFDWFMIWQAQDPQTRRNDGPSWSWSGWNGACATGDIWDWYERNLKHVRAAIRKRTWIIWYQRTAHDLTECRRIWVPKADPNLPSRDPRNFYGGHVQDRFPFDCTQTVPTPRTLTGAPTYLRDAYHPYPGSGFLQFWTVSAEFKLGEASSKQEARNNSGYTGLGIFGKKDREIGVIFINPTWCKDNVPKVHEFILICEARDKRVEYGRSPDEERGWRYMVMLIEWHGNHQWAERIAVGWIKKRYVNHALNGG</sequence>
<dbReference type="InParanoid" id="A0A409VXS1"/>